<reference evidence="1" key="2">
    <citation type="journal article" date="2015" name="Fish Shellfish Immunol.">
        <title>Early steps in the European eel (Anguilla anguilla)-Vibrio vulnificus interaction in the gills: Role of the RtxA13 toxin.</title>
        <authorList>
            <person name="Callol A."/>
            <person name="Pajuelo D."/>
            <person name="Ebbesson L."/>
            <person name="Teles M."/>
            <person name="MacKenzie S."/>
            <person name="Amaro C."/>
        </authorList>
    </citation>
    <scope>NUCLEOTIDE SEQUENCE</scope>
</reference>
<protein>
    <submittedName>
        <fullName evidence="1">Uncharacterized protein</fullName>
    </submittedName>
</protein>
<organism evidence="1">
    <name type="scientific">Anguilla anguilla</name>
    <name type="common">European freshwater eel</name>
    <name type="synonym">Muraena anguilla</name>
    <dbReference type="NCBI Taxonomy" id="7936"/>
    <lineage>
        <taxon>Eukaryota</taxon>
        <taxon>Metazoa</taxon>
        <taxon>Chordata</taxon>
        <taxon>Craniata</taxon>
        <taxon>Vertebrata</taxon>
        <taxon>Euteleostomi</taxon>
        <taxon>Actinopterygii</taxon>
        <taxon>Neopterygii</taxon>
        <taxon>Teleostei</taxon>
        <taxon>Anguilliformes</taxon>
        <taxon>Anguillidae</taxon>
        <taxon>Anguilla</taxon>
    </lineage>
</organism>
<dbReference type="AlphaFoldDB" id="A0A0E9W517"/>
<accession>A0A0E9W517</accession>
<name>A0A0E9W517_ANGAN</name>
<proteinExistence type="predicted"/>
<dbReference type="EMBL" id="GBXM01023186">
    <property type="protein sequence ID" value="JAH85391.1"/>
    <property type="molecule type" value="Transcribed_RNA"/>
</dbReference>
<sequence>MYLFFVMCVCMCVCVYKSFHCTYSVYMHFVRSQF</sequence>
<evidence type="ECO:0000313" key="1">
    <source>
        <dbReference type="EMBL" id="JAH85391.1"/>
    </source>
</evidence>
<reference evidence="1" key="1">
    <citation type="submission" date="2014-11" db="EMBL/GenBank/DDBJ databases">
        <authorList>
            <person name="Amaro Gonzalez C."/>
        </authorList>
    </citation>
    <scope>NUCLEOTIDE SEQUENCE</scope>
</reference>